<dbReference type="Pfam" id="PF15506">
    <property type="entry name" value="OCC1"/>
    <property type="match status" value="1"/>
</dbReference>
<keyword evidence="4" id="KW-1185">Reference proteome</keyword>
<dbReference type="InterPro" id="IPR029133">
    <property type="entry name" value="OCC1"/>
</dbReference>
<dbReference type="Proteomes" id="UP000291000">
    <property type="component" value="Unassembled WGS sequence"/>
</dbReference>
<dbReference type="GeneTree" id="ENSGT01150000289787"/>
<dbReference type="OMA" id="MTQERAC"/>
<dbReference type="Bgee" id="ENSCHIG00000018935">
    <property type="expression patterns" value="Expressed in metanephros cortex and 17 other cell types or tissues"/>
</dbReference>
<dbReference type="AlphaFoldDB" id="A0A452F751"/>
<reference evidence="3" key="2">
    <citation type="submission" date="2025-08" db="UniProtKB">
        <authorList>
            <consortium name="Ensembl"/>
        </authorList>
    </citation>
    <scope>IDENTIFICATION</scope>
</reference>
<feature type="compositionally biased region" description="Polar residues" evidence="2">
    <location>
        <begin position="43"/>
        <end position="53"/>
    </location>
</feature>
<evidence type="ECO:0000313" key="4">
    <source>
        <dbReference type="Proteomes" id="UP000291000"/>
    </source>
</evidence>
<evidence type="ECO:0000313" key="3">
    <source>
        <dbReference type="Ensembl" id="ENSCHIP00000020195.1"/>
    </source>
</evidence>
<comment type="similarity">
    <text evidence="1">Belongs to the OCC1 family.</text>
</comment>
<protein>
    <submittedName>
        <fullName evidence="3">Uncharacterized protein</fullName>
    </submittedName>
</protein>
<feature type="compositionally biased region" description="Polar residues" evidence="2">
    <location>
        <begin position="7"/>
        <end position="17"/>
    </location>
</feature>
<accession>A0A452F751</accession>
<organism evidence="3 4">
    <name type="scientific">Capra hircus</name>
    <name type="common">Goat</name>
    <dbReference type="NCBI Taxonomy" id="9925"/>
    <lineage>
        <taxon>Eukaryota</taxon>
        <taxon>Metazoa</taxon>
        <taxon>Chordata</taxon>
        <taxon>Craniata</taxon>
        <taxon>Vertebrata</taxon>
        <taxon>Euteleostomi</taxon>
        <taxon>Mammalia</taxon>
        <taxon>Eutheria</taxon>
        <taxon>Laurasiatheria</taxon>
        <taxon>Artiodactyla</taxon>
        <taxon>Ruminantia</taxon>
        <taxon>Pecora</taxon>
        <taxon>Bovidae</taxon>
        <taxon>Caprinae</taxon>
        <taxon>Capra</taxon>
    </lineage>
</organism>
<feature type="region of interest" description="Disordered" evidence="2">
    <location>
        <begin position="1"/>
        <end position="61"/>
    </location>
</feature>
<proteinExistence type="inferred from homology"/>
<sequence length="61" mass="6647">MIKTSGGCRNSTATSVGKGQGPTGAAKDVTEESITEEDKRRNYTVNMVSNQTKTVRKNERK</sequence>
<evidence type="ECO:0000256" key="1">
    <source>
        <dbReference type="ARBA" id="ARBA00005237"/>
    </source>
</evidence>
<dbReference type="PANTHER" id="PTHR38502">
    <property type="entry name" value="OVEREXPRESSED IN COLON CARCINOMA 1 PROTEIN"/>
    <property type="match status" value="1"/>
</dbReference>
<reference evidence="3" key="3">
    <citation type="submission" date="2025-09" db="UniProtKB">
        <authorList>
            <consortium name="Ensembl"/>
        </authorList>
    </citation>
    <scope>IDENTIFICATION</scope>
</reference>
<dbReference type="Ensembl" id="ENSCHIT00000028025.1">
    <property type="protein sequence ID" value="ENSCHIP00000020195.1"/>
    <property type="gene ID" value="ENSCHIG00000018935.1"/>
</dbReference>
<reference evidence="4" key="1">
    <citation type="submission" date="2016-04" db="EMBL/GenBank/DDBJ databases">
        <title>Polished mammalian reference genomes with single-molecule sequencing and chromosome conformation capture applied to the Capra hircus genome.</title>
        <authorList>
            <person name="Bickhart D.M."/>
            <person name="Koren S."/>
            <person name="Rosen B."/>
            <person name="Hastie A."/>
            <person name="Liachko I."/>
            <person name="Sullivan S.T."/>
            <person name="Burton J."/>
            <person name="Sayre B.L."/>
            <person name="Huson H.J."/>
            <person name="Lee J."/>
            <person name="Lam E."/>
            <person name="Kelley C.M."/>
            <person name="Hutchison J.L."/>
            <person name="Zhou Y."/>
            <person name="Sun J."/>
            <person name="Crisa A."/>
            <person name="Schwartz J.C."/>
            <person name="Hammond J.A."/>
            <person name="Schroeder S.G."/>
            <person name="Liu G.E."/>
            <person name="Dunham M."/>
            <person name="Shendure J."/>
            <person name="Sonstegard T.S."/>
            <person name="Phillippy A.M."/>
            <person name="Van Tassell C.P."/>
            <person name="Smith T.P."/>
        </authorList>
    </citation>
    <scope>NUCLEOTIDE SEQUENCE [LARGE SCALE GENOMIC DNA]</scope>
</reference>
<name>A0A452F751_CAPHI</name>
<dbReference type="PANTHER" id="PTHR38502:SF1">
    <property type="entry name" value="OVEREXPRESSED IN COLON CARCINOMA 1 PROTEIN"/>
    <property type="match status" value="1"/>
</dbReference>
<evidence type="ECO:0000256" key="2">
    <source>
        <dbReference type="SAM" id="MobiDB-lite"/>
    </source>
</evidence>